<organism evidence="2 3">
    <name type="scientific">Fraxinus pennsylvanica</name>
    <dbReference type="NCBI Taxonomy" id="56036"/>
    <lineage>
        <taxon>Eukaryota</taxon>
        <taxon>Viridiplantae</taxon>
        <taxon>Streptophyta</taxon>
        <taxon>Embryophyta</taxon>
        <taxon>Tracheophyta</taxon>
        <taxon>Spermatophyta</taxon>
        <taxon>Magnoliopsida</taxon>
        <taxon>eudicotyledons</taxon>
        <taxon>Gunneridae</taxon>
        <taxon>Pentapetalae</taxon>
        <taxon>asterids</taxon>
        <taxon>lamiids</taxon>
        <taxon>Lamiales</taxon>
        <taxon>Oleaceae</taxon>
        <taxon>Oleeae</taxon>
        <taxon>Fraxinus</taxon>
    </lineage>
</organism>
<evidence type="ECO:0000256" key="1">
    <source>
        <dbReference type="ARBA" id="ARBA00022842"/>
    </source>
</evidence>
<keyword evidence="1" id="KW-0460">Magnesium</keyword>
<gene>
    <name evidence="2" type="ORF">FPE_LOCUS8022</name>
</gene>
<sequence length="125" mass="13865">MIDVTEFRYFKVLGKGVLPPSQLVVVKAKLVSKIAEDKNMEQKLQYCIYFPLCKYREGIDNLLVLLIGGIPTAMSTVLSVTTDIGSHQLSQKGTITNRITAIEEMARMDVLCSDKTGILTINKLS</sequence>
<dbReference type="SUPFAM" id="SSF81665">
    <property type="entry name" value="Calcium ATPase, transmembrane domain M"/>
    <property type="match status" value="1"/>
</dbReference>
<dbReference type="InterPro" id="IPR023214">
    <property type="entry name" value="HAD_sf"/>
</dbReference>
<accession>A0AAD1YZZ4</accession>
<name>A0AAD1YZZ4_9LAMI</name>
<reference evidence="2" key="1">
    <citation type="submission" date="2023-05" db="EMBL/GenBank/DDBJ databases">
        <authorList>
            <person name="Huff M."/>
        </authorList>
    </citation>
    <scope>NUCLEOTIDE SEQUENCE</scope>
</reference>
<dbReference type="PANTHER" id="PTHR42861">
    <property type="entry name" value="CALCIUM-TRANSPORTING ATPASE"/>
    <property type="match status" value="1"/>
</dbReference>
<dbReference type="EMBL" id="OU503040">
    <property type="protein sequence ID" value="CAI9760592.1"/>
    <property type="molecule type" value="Genomic_DNA"/>
</dbReference>
<dbReference type="Gene3D" id="3.40.50.1000">
    <property type="entry name" value="HAD superfamily/HAD-like"/>
    <property type="match status" value="1"/>
</dbReference>
<dbReference type="InterPro" id="IPR023298">
    <property type="entry name" value="ATPase_P-typ_TM_dom_sf"/>
</dbReference>
<dbReference type="Proteomes" id="UP000834106">
    <property type="component" value="Chromosome 5"/>
</dbReference>
<dbReference type="Gene3D" id="1.20.1110.10">
    <property type="entry name" value="Calcium-transporting ATPase, transmembrane domain"/>
    <property type="match status" value="1"/>
</dbReference>
<proteinExistence type="predicted"/>
<evidence type="ECO:0000313" key="3">
    <source>
        <dbReference type="Proteomes" id="UP000834106"/>
    </source>
</evidence>
<keyword evidence="3" id="KW-1185">Reference proteome</keyword>
<evidence type="ECO:0000313" key="2">
    <source>
        <dbReference type="EMBL" id="CAI9760592.1"/>
    </source>
</evidence>
<protein>
    <submittedName>
        <fullName evidence="2">Uncharacterized protein</fullName>
    </submittedName>
</protein>
<dbReference type="AlphaFoldDB" id="A0AAD1YZZ4"/>